<dbReference type="EMBL" id="JAGGLV010000024">
    <property type="protein sequence ID" value="MBP2115194.1"/>
    <property type="molecule type" value="Genomic_DNA"/>
</dbReference>
<dbReference type="Gene3D" id="2.10.260.10">
    <property type="match status" value="1"/>
</dbReference>
<dbReference type="SMART" id="SM00966">
    <property type="entry name" value="SpoVT_AbrB"/>
    <property type="match status" value="1"/>
</dbReference>
<comment type="caution">
    <text evidence="3">The sequence shown here is derived from an EMBL/GenBank/DDBJ whole genome shotgun (WGS) entry which is preliminary data.</text>
</comment>
<dbReference type="Pfam" id="PF04014">
    <property type="entry name" value="MazE_antitoxin"/>
    <property type="match status" value="1"/>
</dbReference>
<dbReference type="NCBIfam" id="TIGR01439">
    <property type="entry name" value="lp_hng_hel_AbrB"/>
    <property type="match status" value="1"/>
</dbReference>
<evidence type="ECO:0000259" key="2">
    <source>
        <dbReference type="PROSITE" id="PS51740"/>
    </source>
</evidence>
<organism evidence="3 4">
    <name type="scientific">Paenibacillus silagei</name>
    <dbReference type="NCBI Taxonomy" id="1670801"/>
    <lineage>
        <taxon>Bacteria</taxon>
        <taxon>Bacillati</taxon>
        <taxon>Bacillota</taxon>
        <taxon>Bacilli</taxon>
        <taxon>Bacillales</taxon>
        <taxon>Paenibacillaceae</taxon>
        <taxon>Paenibacillus</taxon>
    </lineage>
</organism>
<sequence>MDENLIENGTGKERKKMPTTVLKPSTIEAKSTISRAGQITFPAKIMKQLGLKEGDQLRFILNAKGEIRVEPISLLTAEELFGIFDQPGDNDNFQLDLDSAREERAGIIMDSSHTDGGNRS</sequence>
<dbReference type="InterPro" id="IPR007159">
    <property type="entry name" value="SpoVT-AbrB_dom"/>
</dbReference>
<name>A0ABS4P0I1_9BACL</name>
<evidence type="ECO:0000313" key="3">
    <source>
        <dbReference type="EMBL" id="MBP2115194.1"/>
    </source>
</evidence>
<keyword evidence="1" id="KW-0238">DNA-binding</keyword>
<accession>A0ABS4P0I1</accession>
<dbReference type="Proteomes" id="UP000773462">
    <property type="component" value="Unassembled WGS sequence"/>
</dbReference>
<keyword evidence="4" id="KW-1185">Reference proteome</keyword>
<dbReference type="SUPFAM" id="SSF89447">
    <property type="entry name" value="AbrB/MazE/MraZ-like"/>
    <property type="match status" value="1"/>
</dbReference>
<dbReference type="InterPro" id="IPR037914">
    <property type="entry name" value="SpoVT-AbrB_sf"/>
</dbReference>
<reference evidence="3 4" key="1">
    <citation type="submission" date="2021-03" db="EMBL/GenBank/DDBJ databases">
        <title>Genomic Encyclopedia of Type Strains, Phase IV (KMG-IV): sequencing the most valuable type-strain genomes for metagenomic binning, comparative biology and taxonomic classification.</title>
        <authorList>
            <person name="Goeker M."/>
        </authorList>
    </citation>
    <scope>NUCLEOTIDE SEQUENCE [LARGE SCALE GENOMIC DNA]</scope>
    <source>
        <strain evidence="3 4">DSM 101953</strain>
    </source>
</reference>
<dbReference type="RefSeq" id="WP_209878134.1">
    <property type="nucleotide sequence ID" value="NZ_JAGGLV010000024.1"/>
</dbReference>
<evidence type="ECO:0000256" key="1">
    <source>
        <dbReference type="PROSITE-ProRule" id="PRU01076"/>
    </source>
</evidence>
<feature type="domain" description="SpoVT-AbrB" evidence="2">
    <location>
        <begin position="28"/>
        <end position="74"/>
    </location>
</feature>
<dbReference type="PROSITE" id="PS51740">
    <property type="entry name" value="SPOVT_ABRB"/>
    <property type="match status" value="1"/>
</dbReference>
<evidence type="ECO:0000313" key="4">
    <source>
        <dbReference type="Proteomes" id="UP000773462"/>
    </source>
</evidence>
<gene>
    <name evidence="3" type="ORF">J2Z70_005380</name>
</gene>
<proteinExistence type="predicted"/>
<protein>
    <submittedName>
        <fullName evidence="3">AbrB family looped-hinge helix DNA binding protein</fullName>
    </submittedName>
</protein>